<dbReference type="NCBIfam" id="NF033516">
    <property type="entry name" value="transpos_IS3"/>
    <property type="match status" value="1"/>
</dbReference>
<evidence type="ECO:0000313" key="3">
    <source>
        <dbReference type="EMBL" id="WHY50881.1"/>
    </source>
</evidence>
<name>A0AAQ3IVS6_9BACI</name>
<evidence type="ECO:0000313" key="4">
    <source>
        <dbReference type="EMBL" id="WHY52563.1"/>
    </source>
</evidence>
<dbReference type="SUPFAM" id="SSF53098">
    <property type="entry name" value="Ribonuclease H-like"/>
    <property type="match status" value="1"/>
</dbReference>
<sequence length="292" mass="34275">MFEFIEAHKQEFSIVKMCRVLKVSTSGYYKWLAKQAAPITEKEEYKMKVTQKIKQSFHESYGTYGSPRVHKDLLEWGYPLSQKTVANIMRGLELCATQPRSYVTTTDSNHDALVYPNILKRMFYVEEPDQVWVADITYIRTLEGWVYLASIMDLYSRKIVAWEMADHMKVDLVLIALKKAFFIRRPKKGLIHHSDRGAQYCSTEYIELLKKHGCQISMSKKGDPYDNACIESFHATIKKEMIYRQKFQTKKAAFKAINGYISNFYNEHRRHSTLGYRSPNQFERLTFQKHAS</sequence>
<dbReference type="PANTHER" id="PTHR46889:SF4">
    <property type="entry name" value="TRANSPOSASE INSO FOR INSERTION SEQUENCE ELEMENT IS911B-RELATED"/>
    <property type="match status" value="1"/>
</dbReference>
<accession>A0AAQ3IVS6</accession>
<dbReference type="PANTHER" id="PTHR46889">
    <property type="entry name" value="TRANSPOSASE INSF FOR INSERTION SEQUENCE IS3B-RELATED"/>
    <property type="match status" value="1"/>
</dbReference>
<dbReference type="InterPro" id="IPR025948">
    <property type="entry name" value="HTH-like_dom"/>
</dbReference>
<evidence type="ECO:0000256" key="1">
    <source>
        <dbReference type="ARBA" id="ARBA00002286"/>
    </source>
</evidence>
<dbReference type="Pfam" id="PF00665">
    <property type="entry name" value="rve"/>
    <property type="match status" value="1"/>
</dbReference>
<reference evidence="3" key="1">
    <citation type="submission" date="2023-05" db="EMBL/GenBank/DDBJ databases">
        <title>Comparative genomics of Bacillaceae isolates and their secondary metabolite potential.</title>
        <authorList>
            <person name="Song L."/>
            <person name="Nielsen L.J."/>
            <person name="Mohite O."/>
            <person name="Xu X."/>
            <person name="Weber T."/>
            <person name="Kovacs A.T."/>
        </authorList>
    </citation>
    <scope>NUCLEOTIDE SEQUENCE</scope>
    <source>
        <strain evidence="3">LY1</strain>
    </source>
</reference>
<dbReference type="Gene3D" id="3.30.420.10">
    <property type="entry name" value="Ribonuclease H-like superfamily/Ribonuclease H"/>
    <property type="match status" value="1"/>
</dbReference>
<comment type="function">
    <text evidence="1">Involved in the transposition of the insertion sequence.</text>
</comment>
<proteinExistence type="predicted"/>
<dbReference type="InterPro" id="IPR036397">
    <property type="entry name" value="RNaseH_sf"/>
</dbReference>
<dbReference type="PROSITE" id="PS50994">
    <property type="entry name" value="INTEGRASE"/>
    <property type="match status" value="1"/>
</dbReference>
<dbReference type="EMBL" id="CP126101">
    <property type="protein sequence ID" value="WHY50881.1"/>
    <property type="molecule type" value="Genomic_DNA"/>
</dbReference>
<dbReference type="Pfam" id="PF13276">
    <property type="entry name" value="HTH_21"/>
    <property type="match status" value="1"/>
</dbReference>
<feature type="domain" description="Integrase catalytic" evidence="2">
    <location>
        <begin position="124"/>
        <end position="286"/>
    </location>
</feature>
<dbReference type="AlphaFoldDB" id="A0AAQ3IVS6"/>
<dbReference type="InterPro" id="IPR012337">
    <property type="entry name" value="RNaseH-like_sf"/>
</dbReference>
<dbReference type="InterPro" id="IPR048020">
    <property type="entry name" value="Transpos_IS3"/>
</dbReference>
<evidence type="ECO:0000313" key="5">
    <source>
        <dbReference type="Proteomes" id="UP001178322"/>
    </source>
</evidence>
<dbReference type="InterPro" id="IPR001584">
    <property type="entry name" value="Integrase_cat-core"/>
</dbReference>
<gene>
    <name evidence="4" type="ORF">QNH24_04830</name>
    <name evidence="3" type="ORF">QNH24_21720</name>
</gene>
<protein>
    <submittedName>
        <fullName evidence="3">IS3 family transposase</fullName>
    </submittedName>
</protein>
<dbReference type="Proteomes" id="UP001178322">
    <property type="component" value="Chromosome"/>
</dbReference>
<dbReference type="GO" id="GO:0003676">
    <property type="term" value="F:nucleic acid binding"/>
    <property type="evidence" value="ECO:0007669"/>
    <property type="project" value="InterPro"/>
</dbReference>
<dbReference type="InterPro" id="IPR050900">
    <property type="entry name" value="Transposase_IS3/IS150/IS904"/>
</dbReference>
<dbReference type="GO" id="GO:0015074">
    <property type="term" value="P:DNA integration"/>
    <property type="evidence" value="ECO:0007669"/>
    <property type="project" value="InterPro"/>
</dbReference>
<dbReference type="EMBL" id="CP126101">
    <property type="protein sequence ID" value="WHY52563.1"/>
    <property type="molecule type" value="Genomic_DNA"/>
</dbReference>
<dbReference type="RefSeq" id="WP_283868389.1">
    <property type="nucleotide sequence ID" value="NZ_CP126101.1"/>
</dbReference>
<evidence type="ECO:0000259" key="2">
    <source>
        <dbReference type="PROSITE" id="PS50994"/>
    </source>
</evidence>
<dbReference type="Pfam" id="PF13333">
    <property type="entry name" value="rve_2"/>
    <property type="match status" value="1"/>
</dbReference>
<organism evidence="3 5">
    <name type="scientific">Lysinibacillus pakistanensis</name>
    <dbReference type="NCBI Taxonomy" id="759811"/>
    <lineage>
        <taxon>Bacteria</taxon>
        <taxon>Bacillati</taxon>
        <taxon>Bacillota</taxon>
        <taxon>Bacilli</taxon>
        <taxon>Bacillales</taxon>
        <taxon>Bacillaceae</taxon>
        <taxon>Lysinibacillus</taxon>
    </lineage>
</organism>